<dbReference type="NCBIfam" id="NF003417">
    <property type="entry name" value="PRK04813.1"/>
    <property type="match status" value="2"/>
</dbReference>
<evidence type="ECO:0000256" key="4">
    <source>
        <dbReference type="ARBA" id="ARBA00022553"/>
    </source>
</evidence>
<evidence type="ECO:0000256" key="2">
    <source>
        <dbReference type="ARBA" id="ARBA00006432"/>
    </source>
</evidence>
<organism evidence="6 7">
    <name type="scientific">Gynuella sunshinyii YC6258</name>
    <dbReference type="NCBI Taxonomy" id="1445510"/>
    <lineage>
        <taxon>Bacteria</taxon>
        <taxon>Pseudomonadati</taxon>
        <taxon>Pseudomonadota</taxon>
        <taxon>Gammaproteobacteria</taxon>
        <taxon>Oceanospirillales</taxon>
        <taxon>Saccharospirillaceae</taxon>
        <taxon>Gynuella</taxon>
    </lineage>
</organism>
<dbReference type="Gene3D" id="3.40.50.980">
    <property type="match status" value="2"/>
</dbReference>
<dbReference type="FunFam" id="3.30.300.30:FF:000015">
    <property type="entry name" value="Nonribosomal peptide synthase SidD"/>
    <property type="match status" value="1"/>
</dbReference>
<dbReference type="Gene3D" id="2.30.38.10">
    <property type="entry name" value="Luciferase, Domain 3"/>
    <property type="match status" value="1"/>
</dbReference>
<reference evidence="6 7" key="1">
    <citation type="submission" date="2014-01" db="EMBL/GenBank/DDBJ databases">
        <title>Full genme sequencing of cellulolytic bacterium Gynuella sunshinyii YC6258T gen. nov., sp. nov.</title>
        <authorList>
            <person name="Khan H."/>
            <person name="Chung E.J."/>
            <person name="Chung Y.R."/>
        </authorList>
    </citation>
    <scope>NUCLEOTIDE SEQUENCE [LARGE SCALE GENOMIC DNA]</scope>
    <source>
        <strain evidence="6 7">YC6258</strain>
    </source>
</reference>
<dbReference type="Gene3D" id="3.40.50.12780">
    <property type="entry name" value="N-terminal domain of ligase-like"/>
    <property type="match status" value="1"/>
</dbReference>
<dbReference type="FunFam" id="1.10.1200.10:FF:000005">
    <property type="entry name" value="Nonribosomal peptide synthetase 1"/>
    <property type="match status" value="1"/>
</dbReference>
<keyword evidence="4" id="KW-0597">Phosphoprotein</keyword>
<dbReference type="STRING" id="1445510.YC6258_02113"/>
<comment type="similarity">
    <text evidence="2">Belongs to the ATP-dependent AMP-binding enzyme family.</text>
</comment>
<dbReference type="HOGENOM" id="CLU_000022_0_0_6"/>
<dbReference type="CDD" id="cd12117">
    <property type="entry name" value="A_NRPS_Srf_like"/>
    <property type="match status" value="1"/>
</dbReference>
<dbReference type="Gene3D" id="3.30.300.30">
    <property type="match status" value="2"/>
</dbReference>
<evidence type="ECO:0000259" key="5">
    <source>
        <dbReference type="PROSITE" id="PS50075"/>
    </source>
</evidence>
<dbReference type="InterPro" id="IPR044894">
    <property type="entry name" value="TubC_N_sf"/>
</dbReference>
<dbReference type="InterPro" id="IPR042099">
    <property type="entry name" value="ANL_N_sf"/>
</dbReference>
<dbReference type="InterPro" id="IPR001242">
    <property type="entry name" value="Condensation_dom"/>
</dbReference>
<dbReference type="GO" id="GO:0004467">
    <property type="term" value="F:long-chain fatty acid-CoA ligase activity"/>
    <property type="evidence" value="ECO:0007669"/>
    <property type="project" value="UniProtKB-EC"/>
</dbReference>
<dbReference type="FunFam" id="3.30.559.10:FF:000012">
    <property type="entry name" value="Non-ribosomal peptide synthetase"/>
    <property type="match status" value="1"/>
</dbReference>
<dbReference type="Pfam" id="PF18563">
    <property type="entry name" value="TubC_N"/>
    <property type="match status" value="1"/>
</dbReference>
<dbReference type="InterPro" id="IPR006162">
    <property type="entry name" value="Ppantetheine_attach_site"/>
</dbReference>
<dbReference type="PATRIC" id="fig|1445510.3.peg.2072"/>
<dbReference type="InterPro" id="IPR025110">
    <property type="entry name" value="AMP-bd_C"/>
</dbReference>
<dbReference type="InterPro" id="IPR045851">
    <property type="entry name" value="AMP-bd_C_sf"/>
</dbReference>
<dbReference type="NCBIfam" id="TIGR01733">
    <property type="entry name" value="AA-adenyl-dom"/>
    <property type="match status" value="2"/>
</dbReference>
<dbReference type="EC" id="6.2.1.3" evidence="6"/>
<dbReference type="InterPro" id="IPR023213">
    <property type="entry name" value="CAT-like_dom_sf"/>
</dbReference>
<comment type="cofactor">
    <cofactor evidence="1">
        <name>pantetheine 4'-phosphate</name>
        <dbReference type="ChEBI" id="CHEBI:47942"/>
    </cofactor>
</comment>
<accession>A0A0C5V3T7</accession>
<dbReference type="Gene3D" id="1.10.10.1830">
    <property type="entry name" value="Non-ribosomal peptide synthase, adenylation domain"/>
    <property type="match status" value="1"/>
</dbReference>
<dbReference type="SUPFAM" id="SSF56801">
    <property type="entry name" value="Acetyl-CoA synthetase-like"/>
    <property type="match status" value="2"/>
</dbReference>
<dbReference type="FunFam" id="3.40.50.12780:FF:000012">
    <property type="entry name" value="Non-ribosomal peptide synthetase"/>
    <property type="match status" value="2"/>
</dbReference>
<dbReference type="GO" id="GO:0031177">
    <property type="term" value="F:phosphopantetheine binding"/>
    <property type="evidence" value="ECO:0007669"/>
    <property type="project" value="InterPro"/>
</dbReference>
<dbReference type="InterPro" id="IPR000873">
    <property type="entry name" value="AMP-dep_synth/lig_dom"/>
</dbReference>
<feature type="domain" description="Carrier" evidence="5">
    <location>
        <begin position="1045"/>
        <end position="1122"/>
    </location>
</feature>
<dbReference type="FunFam" id="2.30.38.10:FF:000001">
    <property type="entry name" value="Non-ribosomal peptide synthetase PvdI"/>
    <property type="match status" value="1"/>
</dbReference>
<keyword evidence="7" id="KW-1185">Reference proteome</keyword>
<dbReference type="Pfam" id="PF00668">
    <property type="entry name" value="Condensation"/>
    <property type="match status" value="2"/>
</dbReference>
<dbReference type="Gene3D" id="3.30.559.10">
    <property type="entry name" value="Chloramphenicol acetyltransferase-like domain"/>
    <property type="match status" value="2"/>
</dbReference>
<evidence type="ECO:0000256" key="3">
    <source>
        <dbReference type="ARBA" id="ARBA00022450"/>
    </source>
</evidence>
<dbReference type="SUPFAM" id="SSF52777">
    <property type="entry name" value="CoA-dependent acyltransferases"/>
    <property type="match status" value="4"/>
</dbReference>
<protein>
    <submittedName>
        <fullName evidence="6">Non-ribosomal peptide synthetase modules-related protein</fullName>
        <ecNumber evidence="6">6.2.1.3</ecNumber>
    </submittedName>
</protein>
<sequence length="2217" mass="248010">MNKISLFEALHAKGIKLQLDDNLNLKVRGKQENLDPRLLQTLRDHKADIVRWLQEEQAASTPAIVAVDRHQPLPASFAQQRLWFIDQMEQDSRHFHIPGGLQIQGAFDETVAEQALQRIVDRHEPLRTVFQESDQYPLQIIRTDVSFTLECHDLSSIENRADQDARVSEILQAALSRPFDLSRDLMIRASCIRLSEQSRILFFNLHHIAADGWSMAVIFREFMAQYQTIATAAADPLPPLKVQYADYAVWQRDFMTARGTGYQQQLNYWQQQLQGLPQLHSLPTDFSRPRQQSFNGRIHRVSLPAALQQQLEQLAAAHDCTLFVLLHSAFSLLLNAYADDSDIVVGTPVANRLHSELKDLVGFFVNTLVLRTDAGFEGRFSDYLAYVRQVNIDAQANQEIPFEHLVEVLNPPRSTSHAPLFQILFSLNNNDRTDADMSALVCSPLDLRAQHADAVVAQYDLSLQVQHNADELGFEFEYNTDLFSTARIEGMAQHFVHLLHGIVADPQTSVSQLSLLSAAEQAAQLSRLNHRRDEPVDAVCLHQLFEIQADRTPDQIALSYGNRQLSYREVNDLSHRLAGYLVNRGIGNQSLVGVCLEPSPELIIALLAVWKAGAAYVPLDPAYPAERIDFMVQDSGVALVLSQPQLQHLNFAAGVERVDLDEPWFAAQTTLDWQPARPCRDDDLAYVIYTSGSTGQPKGVMVEHRAVVNFVHGLTGVLPPVPGNTWLLVTSLSFDIALFEWFGCLVTGGRCVIASAAQQADAFALKALLETEKPGLIQTTPSRWSQLLDAGWRNNARVITLCGGEPLTRSVEQRLSDNALSFWNCYGPTEATIWSLVNEIRQSHSERRRFSLGYSLANYQHLVLSPSLTMVPDGSIGELYIGGDSLARGYLNRPELTEERFIANPFADQDPHNPRLYRTGDLVRYHANGELEFIGRVDDQIKLHGFRIELGEIEAQLLAVPAVQAAVAVVRESANGLRQLLAYVVAPNAPEPAQLREHLRATLPDYMVPGRIITLEALPLTPNGKVDKKALPQPEVDTAGQAFVAPETALQQQLAAIWAELLGIDAAGISLHHHFFELGGHSLLSVRLVTAMRETLGVELSVRDIFNYPVLADFATFAAQCQPGAVRRAVTPVAAGQADYPASFAQQRLWVIDQMAGDSRHYNMPGGLRVQGHFNADHAEAALQAIVERHESLRTSFHHDDGQTRQIIHPAAGFELERLDVSGQSEEVQEQAIRAEAIRQVETPFDLTAGLLIRAVYIHQAEARGVLIFNLHHIASDGWSMGILIDEFVQLYEAIASQQPQPLSPLPIQYKDYACWQHDFLYGDDEADIALRQQQLSYWQQQLQDAPPVHELPLDKPRPAQQDFSGAHYGFQLDQQHSEHLLQYARSKGLTPFMVLHGALAMLLSRYSNQTDLVIGTVVSNRLQAELEPLVGFFVNTLALRSRCDGELTLDEFWQQLRQTDVEAQANQELPFDYLIESLNPPRNAAYSPLIQIMFNMNTHDRIQQEIEGLVFTPLENYEATAQFELTLDATETSQGLMFDFEYATALFEADTIARLADHFLRLLTVLPQCGEVSLKQLPILTDAEVTQQLETFNATRSDYPREQTIHQLVEASAARDPEATALEFGHDTLSYDELNRQANRLAHYLIAQGVQTDSLVGLCVERSVDMVVAMLAILKAGAAYVPLDPSYPLERLEYMQADSRIDWLLQQSGLTSLSAPHTVVLDDPAWQQQLQPYPDHNPDRPATARQLAYVIYTSGSTGQPKGVLVEHRSVVRLVCDSDYVQLTAADVVAQASNNSFDAATFEIWGALLNGAKLSYISKNDLLNPLALKRSLFGQQITTLFVTTALFNQVSQVAPDTFSRLRYCLFGGEAYDKSSIDRVIRRGKPEHLLHVYGPTENTTFSTCHPITTIADIYPIGTPIRQTQCYVLDQFQNLLPLGSVGELYVGGDGLARGYLNREELTAERFVAHPFVAGERLYRTGDLVRMDADGVIEYVGRVDAQVKIRGFRIELSEIEQHLLAMEAIKSAVVVAREDTPGQKRLVAYIVIDYDRFDEEDEEDEAFEGELIKEIRLRLSVALPAYMMPSFFVPIERLPLTVNGKIDTQSLPLPDSIASMGEYVAPGTETEQTLVDIWCELLQFNREDMSVAANFFELGGHSLLVVKQLVQIKAAFGLDLDIKVLFETESIASLGQHIDRLLEQQKLSQELSSLDQDNLEEMEF</sequence>
<dbReference type="GO" id="GO:0044550">
    <property type="term" value="P:secondary metabolite biosynthetic process"/>
    <property type="evidence" value="ECO:0007669"/>
    <property type="project" value="UniProtKB-ARBA"/>
</dbReference>
<dbReference type="PANTHER" id="PTHR45527">
    <property type="entry name" value="NONRIBOSOMAL PEPTIDE SYNTHETASE"/>
    <property type="match status" value="1"/>
</dbReference>
<dbReference type="PROSITE" id="PS50075">
    <property type="entry name" value="CARRIER"/>
    <property type="match status" value="2"/>
</dbReference>
<dbReference type="Proteomes" id="UP000032266">
    <property type="component" value="Chromosome"/>
</dbReference>
<dbReference type="PROSITE" id="PS00012">
    <property type="entry name" value="PHOSPHOPANTETHEINE"/>
    <property type="match status" value="1"/>
</dbReference>
<dbReference type="OrthoDB" id="9757559at2"/>
<dbReference type="InterPro" id="IPR010071">
    <property type="entry name" value="AA_adenyl_dom"/>
</dbReference>
<dbReference type="RefSeq" id="WP_044616745.1">
    <property type="nucleotide sequence ID" value="NZ_CP007142.1"/>
</dbReference>
<dbReference type="Gene3D" id="3.30.559.30">
    <property type="entry name" value="Nonribosomal peptide synthetase, condensation domain"/>
    <property type="match status" value="2"/>
</dbReference>
<dbReference type="Pfam" id="PF00550">
    <property type="entry name" value="PP-binding"/>
    <property type="match status" value="2"/>
</dbReference>
<dbReference type="Pfam" id="PF00501">
    <property type="entry name" value="AMP-binding"/>
    <property type="match status" value="2"/>
</dbReference>
<dbReference type="SMART" id="SM00823">
    <property type="entry name" value="PKS_PP"/>
    <property type="match status" value="2"/>
</dbReference>
<keyword evidence="3" id="KW-0596">Phosphopantetheine</keyword>
<dbReference type="InterPro" id="IPR041464">
    <property type="entry name" value="TubC_N"/>
</dbReference>
<dbReference type="InterPro" id="IPR020459">
    <property type="entry name" value="AMP-binding"/>
</dbReference>
<dbReference type="Gene3D" id="1.10.1200.10">
    <property type="entry name" value="ACP-like"/>
    <property type="match status" value="2"/>
</dbReference>
<evidence type="ECO:0000313" key="6">
    <source>
        <dbReference type="EMBL" id="AJQ94155.1"/>
    </source>
</evidence>
<dbReference type="FunFam" id="3.30.300.30:FF:000010">
    <property type="entry name" value="Enterobactin synthetase component F"/>
    <property type="match status" value="1"/>
</dbReference>
<gene>
    <name evidence="6" type="ORF">YC6258_02113</name>
</gene>
<dbReference type="PROSITE" id="PS00455">
    <property type="entry name" value="AMP_BINDING"/>
    <property type="match status" value="2"/>
</dbReference>
<dbReference type="InterPro" id="IPR009081">
    <property type="entry name" value="PP-bd_ACP"/>
</dbReference>
<evidence type="ECO:0000313" key="7">
    <source>
        <dbReference type="Proteomes" id="UP000032266"/>
    </source>
</evidence>
<dbReference type="GO" id="GO:0043041">
    <property type="term" value="P:amino acid activation for nonribosomal peptide biosynthetic process"/>
    <property type="evidence" value="ECO:0007669"/>
    <property type="project" value="TreeGrafter"/>
</dbReference>
<keyword evidence="6" id="KW-0436">Ligase</keyword>
<dbReference type="Pfam" id="PF13193">
    <property type="entry name" value="AMP-binding_C"/>
    <property type="match status" value="2"/>
</dbReference>
<evidence type="ECO:0000256" key="1">
    <source>
        <dbReference type="ARBA" id="ARBA00001957"/>
    </source>
</evidence>
<dbReference type="CDD" id="cd05930">
    <property type="entry name" value="A_NRPS"/>
    <property type="match status" value="1"/>
</dbReference>
<feature type="domain" description="Carrier" evidence="5">
    <location>
        <begin position="2118"/>
        <end position="2195"/>
    </location>
</feature>
<dbReference type="PRINTS" id="PR00154">
    <property type="entry name" value="AMPBINDING"/>
</dbReference>
<proteinExistence type="inferred from homology"/>
<dbReference type="InterPro" id="IPR036736">
    <property type="entry name" value="ACP-like_sf"/>
</dbReference>
<dbReference type="EMBL" id="CP007142">
    <property type="protein sequence ID" value="AJQ94155.1"/>
    <property type="molecule type" value="Genomic_DNA"/>
</dbReference>
<dbReference type="PANTHER" id="PTHR45527:SF1">
    <property type="entry name" value="FATTY ACID SYNTHASE"/>
    <property type="match status" value="1"/>
</dbReference>
<dbReference type="InterPro" id="IPR020806">
    <property type="entry name" value="PKS_PP-bd"/>
</dbReference>
<dbReference type="CDD" id="cd19531">
    <property type="entry name" value="LCL_NRPS-like"/>
    <property type="match status" value="2"/>
</dbReference>
<dbReference type="InterPro" id="IPR020845">
    <property type="entry name" value="AMP-binding_CS"/>
</dbReference>
<dbReference type="KEGG" id="gsn:YC6258_02113"/>
<dbReference type="GO" id="GO:0005829">
    <property type="term" value="C:cytosol"/>
    <property type="evidence" value="ECO:0007669"/>
    <property type="project" value="TreeGrafter"/>
</dbReference>
<name>A0A0C5V3T7_9GAMM</name>
<dbReference type="SUPFAM" id="SSF47336">
    <property type="entry name" value="ACP-like"/>
    <property type="match status" value="2"/>
</dbReference>
<dbReference type="FunFam" id="3.40.50.980:FF:000001">
    <property type="entry name" value="Non-ribosomal peptide synthetase"/>
    <property type="match status" value="2"/>
</dbReference>